<keyword evidence="2" id="KW-1185">Reference proteome</keyword>
<dbReference type="Proteomes" id="UP000184600">
    <property type="component" value="Unassembled WGS sequence"/>
</dbReference>
<dbReference type="GO" id="GO:0003677">
    <property type="term" value="F:DNA binding"/>
    <property type="evidence" value="ECO:0007669"/>
    <property type="project" value="InterPro"/>
</dbReference>
<gene>
    <name evidence="1" type="ORF">VQ7734_03654</name>
</gene>
<evidence type="ECO:0000313" key="2">
    <source>
        <dbReference type="Proteomes" id="UP000184600"/>
    </source>
</evidence>
<dbReference type="AlphaFoldDB" id="A0A1M7YZ70"/>
<dbReference type="InterPro" id="IPR010270">
    <property type="entry name" value="Phage_P2_GpM"/>
</dbReference>
<dbReference type="OrthoDB" id="8562788at2"/>
<dbReference type="STRING" id="1117707.VQ7734_03654"/>
<dbReference type="EMBL" id="FRFG01000048">
    <property type="protein sequence ID" value="SHO57884.1"/>
    <property type="molecule type" value="Genomic_DNA"/>
</dbReference>
<sequence length="236" mass="27038">MVSPLQRQRDAILARNAGGAPQPASVNTDSLHLHLAEFEQDKSALKSFAQIAEKVNYKRDVLIPKYRPLAEQYIESGECYQNPVFTDMVIWLFDTDELDTAISWCLTAIERGLPSPERFNRNWPTICADFVLEWSENQFDNGQSVEPYFSQIFERIDDAWNVPEKLAAKWYKLAGYMLIANDDGEPQPSHIGNLEQLQRAESLLLKAHEKHNKIGVKTQIDRIRMRMNALTDGTNL</sequence>
<accession>A0A1M7YZ70</accession>
<dbReference type="RefSeq" id="WP_073585267.1">
    <property type="nucleotide sequence ID" value="NZ_AP024897.1"/>
</dbReference>
<organism evidence="1 2">
    <name type="scientific">Vibrio quintilis</name>
    <dbReference type="NCBI Taxonomy" id="1117707"/>
    <lineage>
        <taxon>Bacteria</taxon>
        <taxon>Pseudomonadati</taxon>
        <taxon>Pseudomonadota</taxon>
        <taxon>Gammaproteobacteria</taxon>
        <taxon>Vibrionales</taxon>
        <taxon>Vibrionaceae</taxon>
        <taxon>Vibrio</taxon>
    </lineage>
</organism>
<protein>
    <submittedName>
        <fullName evidence="1">Phage small terminase subunit</fullName>
    </submittedName>
</protein>
<dbReference type="Pfam" id="PF05944">
    <property type="entry name" value="Phage_term_smal"/>
    <property type="match status" value="1"/>
</dbReference>
<proteinExistence type="predicted"/>
<dbReference type="GO" id="GO:0004519">
    <property type="term" value="F:endonuclease activity"/>
    <property type="evidence" value="ECO:0007669"/>
    <property type="project" value="InterPro"/>
</dbReference>
<evidence type="ECO:0000313" key="1">
    <source>
        <dbReference type="EMBL" id="SHO57884.1"/>
    </source>
</evidence>
<reference evidence="2" key="1">
    <citation type="submission" date="2016-12" db="EMBL/GenBank/DDBJ databases">
        <authorList>
            <person name="Rodrigo-Torres L."/>
            <person name="Arahal R.D."/>
            <person name="Lucena T."/>
        </authorList>
    </citation>
    <scope>NUCLEOTIDE SEQUENCE [LARGE SCALE GENOMIC DNA]</scope>
</reference>
<name>A0A1M7YZ70_9VIBR</name>